<dbReference type="Pfam" id="PF07398">
    <property type="entry name" value="MDMPI_C"/>
    <property type="match status" value="1"/>
</dbReference>
<dbReference type="InterPro" id="IPR017517">
    <property type="entry name" value="Maleyloyr_isom"/>
</dbReference>
<dbReference type="NCBIfam" id="TIGR03083">
    <property type="entry name" value="maleylpyruvate isomerase family mycothiol-dependent enzyme"/>
    <property type="match status" value="1"/>
</dbReference>
<dbReference type="GO" id="GO:0046872">
    <property type="term" value="F:metal ion binding"/>
    <property type="evidence" value="ECO:0007669"/>
    <property type="project" value="InterPro"/>
</dbReference>
<proteinExistence type="predicted"/>
<evidence type="ECO:0008006" key="4">
    <source>
        <dbReference type="Google" id="ProtNLM"/>
    </source>
</evidence>
<accession>A0A6J4NJP7</accession>
<feature type="domain" description="Mycothiol-dependent maleylpyruvate isomerase metal-binding" evidence="2">
    <location>
        <begin position="16"/>
        <end position="155"/>
    </location>
</feature>
<gene>
    <name evidence="3" type="ORF">AVDCRST_MAG60-1299</name>
</gene>
<name>A0A6J4NJP7_9ACTN</name>
<reference evidence="3" key="1">
    <citation type="submission" date="2020-02" db="EMBL/GenBank/DDBJ databases">
        <authorList>
            <person name="Meier V. D."/>
        </authorList>
    </citation>
    <scope>NUCLEOTIDE SEQUENCE</scope>
    <source>
        <strain evidence="3">AVDCRST_MAG60</strain>
    </source>
</reference>
<feature type="domain" description="MDMPI C-terminal" evidence="1">
    <location>
        <begin position="171"/>
        <end position="262"/>
    </location>
</feature>
<dbReference type="SUPFAM" id="SSF109854">
    <property type="entry name" value="DinB/YfiT-like putative metalloenzymes"/>
    <property type="match status" value="1"/>
</dbReference>
<sequence length="272" mass="29230">MTDATDELRAYVDVWWEAVNDFLALLDTVPEDAWDTPTDLPGWDVRAVVAHTAHLESLIAGNEHEDVEIGDAPHARGMMGQFTEQGVVARRDRTPDELVTEIRTSTTARHTQLLAGPPTDPAAPAPGLFGAIGWDTRTLLRNRPLDVWMHEQDVRRALARPGGLDGPACTHAIDHLAASLGFVLAKKAQAGPGSSVLLEIEGHAPVAAVVTDQGRGLLLDELPGEPTVGLRTDPESFLLLAGGRRRPEPGRVEIFGDTAVGQRLVDELAVTP</sequence>
<dbReference type="InterPro" id="IPR034660">
    <property type="entry name" value="DinB/YfiT-like"/>
</dbReference>
<evidence type="ECO:0000259" key="2">
    <source>
        <dbReference type="Pfam" id="PF11716"/>
    </source>
</evidence>
<dbReference type="AlphaFoldDB" id="A0A6J4NJP7"/>
<dbReference type="InterPro" id="IPR024344">
    <property type="entry name" value="MDMPI_metal-binding"/>
</dbReference>
<evidence type="ECO:0000313" key="3">
    <source>
        <dbReference type="EMBL" id="CAA9387025.1"/>
    </source>
</evidence>
<dbReference type="EMBL" id="CADCUN010000138">
    <property type="protein sequence ID" value="CAA9387025.1"/>
    <property type="molecule type" value="Genomic_DNA"/>
</dbReference>
<organism evidence="3">
    <name type="scientific">uncultured Nocardioides sp</name>
    <dbReference type="NCBI Taxonomy" id="198441"/>
    <lineage>
        <taxon>Bacteria</taxon>
        <taxon>Bacillati</taxon>
        <taxon>Actinomycetota</taxon>
        <taxon>Actinomycetes</taxon>
        <taxon>Propionibacteriales</taxon>
        <taxon>Nocardioidaceae</taxon>
        <taxon>Nocardioides</taxon>
        <taxon>environmental samples</taxon>
    </lineage>
</organism>
<dbReference type="InterPro" id="IPR010872">
    <property type="entry name" value="MDMPI_C-term_domain"/>
</dbReference>
<evidence type="ECO:0000259" key="1">
    <source>
        <dbReference type="Pfam" id="PF07398"/>
    </source>
</evidence>
<protein>
    <recommendedName>
        <fullName evidence="4">Mycothiol-dependent maleylpyruvate isomerase metal-binding domain-containing protein</fullName>
    </recommendedName>
</protein>
<dbReference type="Pfam" id="PF11716">
    <property type="entry name" value="MDMPI_N"/>
    <property type="match status" value="1"/>
</dbReference>
<dbReference type="Gene3D" id="1.20.120.450">
    <property type="entry name" value="dinb family like domain"/>
    <property type="match status" value="1"/>
</dbReference>